<dbReference type="InterPro" id="IPR024952">
    <property type="entry name" value="LPP20-like_dom"/>
</dbReference>
<keyword evidence="2" id="KW-0449">Lipoprotein</keyword>
<proteinExistence type="predicted"/>
<dbReference type="InterPro" id="IPR002217">
    <property type="entry name" value="Lipo_LPP20"/>
</dbReference>
<protein>
    <submittedName>
        <fullName evidence="2">LPP20 lipoprotein</fullName>
    </submittedName>
</protein>
<evidence type="ECO:0000313" key="3">
    <source>
        <dbReference type="Proteomes" id="UP000826146"/>
    </source>
</evidence>
<name>A0ABM7SL89_9HELI</name>
<sequence>MGVKKWLLLGSVVGALVVVGCGEPKSGVSKENKEYYKETKGAPKWVAGDLNDINMHDKQYSGVFLGRGEYGIVDGDVSFATDQAAAAAKANLAANLQTTLQKEVSSQKSSDGKTMNKTSSTQIKEVVDKELNATKLVARYVGKDKVWVLYGLDQGIVSKIRAELGMTSK</sequence>
<gene>
    <name evidence="2" type="primary">lpp2</name>
    <name evidence="2" type="ORF">NHP190012_00390</name>
</gene>
<dbReference type="EMBL" id="AP024819">
    <property type="protein sequence ID" value="BCZ18397.1"/>
    <property type="molecule type" value="Genomic_DNA"/>
</dbReference>
<reference evidence="2 3" key="1">
    <citation type="submission" date="2021-07" db="EMBL/GenBank/DDBJ databases">
        <title>Novel Helicobacter sp. Isolated from a cat.</title>
        <authorList>
            <person name="Rimbara E."/>
            <person name="Suzuki M."/>
        </authorList>
    </citation>
    <scope>NUCLEOTIDE SEQUENCE [LARGE SCALE GENOMIC DNA]</scope>
    <source>
        <strain evidence="3">NHP19-012</strain>
    </source>
</reference>
<evidence type="ECO:0000259" key="1">
    <source>
        <dbReference type="Pfam" id="PF02169"/>
    </source>
</evidence>
<keyword evidence="3" id="KW-1185">Reference proteome</keyword>
<dbReference type="Pfam" id="PF02169">
    <property type="entry name" value="LPP20"/>
    <property type="match status" value="1"/>
</dbReference>
<feature type="domain" description="Lipoprotein LPP20-like" evidence="1">
    <location>
        <begin position="58"/>
        <end position="153"/>
    </location>
</feature>
<dbReference type="Proteomes" id="UP000826146">
    <property type="component" value="Chromosome"/>
</dbReference>
<evidence type="ECO:0000313" key="2">
    <source>
        <dbReference type="EMBL" id="BCZ18397.1"/>
    </source>
</evidence>
<organism evidence="2 3">
    <name type="scientific">Helicobacter gastrofelis</name>
    <dbReference type="NCBI Taxonomy" id="2849642"/>
    <lineage>
        <taxon>Bacteria</taxon>
        <taxon>Pseudomonadati</taxon>
        <taxon>Campylobacterota</taxon>
        <taxon>Epsilonproteobacteria</taxon>
        <taxon>Campylobacterales</taxon>
        <taxon>Helicobacteraceae</taxon>
        <taxon>Helicobacter</taxon>
    </lineage>
</organism>
<accession>A0ABM7SL89</accession>
<dbReference type="RefSeq" id="WP_221271954.1">
    <property type="nucleotide sequence ID" value="NZ_AP024819.1"/>
</dbReference>
<dbReference type="Gene3D" id="3.10.129.140">
    <property type="entry name" value="Helicobacter TNF-alpha-Inducing protein"/>
    <property type="match status" value="1"/>
</dbReference>
<dbReference type="PRINTS" id="PR01019">
    <property type="entry name" value="LIPOLPP20"/>
</dbReference>